<evidence type="ECO:0000313" key="2">
    <source>
        <dbReference type="Proteomes" id="UP001054252"/>
    </source>
</evidence>
<comment type="caution">
    <text evidence="1">The sequence shown here is derived from an EMBL/GenBank/DDBJ whole genome shotgun (WGS) entry which is preliminary data.</text>
</comment>
<sequence>MQSNYKSISKYINNWKWKSKEERKNKNQAFPAKLGSVEGWVPTNPALAGCEPPSKAGLLSKVSTEPSKAGFDGTQPCWVRRNPALAGREPSKVGF</sequence>
<protein>
    <submittedName>
        <fullName evidence="1">Uncharacterized protein</fullName>
    </submittedName>
</protein>
<reference evidence="1 2" key="1">
    <citation type="journal article" date="2021" name="Commun. Biol.">
        <title>The genome of Shorea leprosula (Dipterocarpaceae) highlights the ecological relevance of drought in aseasonal tropical rainforests.</title>
        <authorList>
            <person name="Ng K.K.S."/>
            <person name="Kobayashi M.J."/>
            <person name="Fawcett J.A."/>
            <person name="Hatakeyama M."/>
            <person name="Paape T."/>
            <person name="Ng C.H."/>
            <person name="Ang C.C."/>
            <person name="Tnah L.H."/>
            <person name="Lee C.T."/>
            <person name="Nishiyama T."/>
            <person name="Sese J."/>
            <person name="O'Brien M.J."/>
            <person name="Copetti D."/>
            <person name="Mohd Noor M.I."/>
            <person name="Ong R.C."/>
            <person name="Putra M."/>
            <person name="Sireger I.Z."/>
            <person name="Indrioko S."/>
            <person name="Kosugi Y."/>
            <person name="Izuno A."/>
            <person name="Isagi Y."/>
            <person name="Lee S.L."/>
            <person name="Shimizu K.K."/>
        </authorList>
    </citation>
    <scope>NUCLEOTIDE SEQUENCE [LARGE SCALE GENOMIC DNA]</scope>
    <source>
        <strain evidence="1">214</strain>
    </source>
</reference>
<dbReference type="EMBL" id="BPVZ01000250">
    <property type="protein sequence ID" value="GKV48241.1"/>
    <property type="molecule type" value="Genomic_DNA"/>
</dbReference>
<gene>
    <name evidence="1" type="ORF">SLEP1_g55067</name>
</gene>
<organism evidence="1 2">
    <name type="scientific">Rubroshorea leprosula</name>
    <dbReference type="NCBI Taxonomy" id="152421"/>
    <lineage>
        <taxon>Eukaryota</taxon>
        <taxon>Viridiplantae</taxon>
        <taxon>Streptophyta</taxon>
        <taxon>Embryophyta</taxon>
        <taxon>Tracheophyta</taxon>
        <taxon>Spermatophyta</taxon>
        <taxon>Magnoliopsida</taxon>
        <taxon>eudicotyledons</taxon>
        <taxon>Gunneridae</taxon>
        <taxon>Pentapetalae</taxon>
        <taxon>rosids</taxon>
        <taxon>malvids</taxon>
        <taxon>Malvales</taxon>
        <taxon>Dipterocarpaceae</taxon>
        <taxon>Rubroshorea</taxon>
    </lineage>
</organism>
<proteinExistence type="predicted"/>
<accession>A0AAV5MEG7</accession>
<keyword evidence="2" id="KW-1185">Reference proteome</keyword>
<dbReference type="AlphaFoldDB" id="A0AAV5MEG7"/>
<evidence type="ECO:0000313" key="1">
    <source>
        <dbReference type="EMBL" id="GKV48241.1"/>
    </source>
</evidence>
<name>A0AAV5MEG7_9ROSI</name>
<dbReference type="Proteomes" id="UP001054252">
    <property type="component" value="Unassembled WGS sequence"/>
</dbReference>